<sequence>MVTHSAGQHLEDSPYRTAPTGKPLQDSRDEGWTLNSRLQAALDEAPDSPDGPGVGLILPPVDEGDEAGRVQAALRPGPFVRGFVLQPGLLDAERGWRSPSRVGPQQQADEVPGPLADALEVVPGEAEVQPADVQAGLLGTLVGGQRHRISKDQLRGGELRAAQQGVDVEGAVELHRVTEVCELHRRLAAGAVGHQQDEGVAAGGFVRVDQADYVGVLQPLEQVEFLRDPVPPHQLLVHLFDRHQTLGAPLVTPLHHRETTPGEKEEERQRVCQDEDFLLGHQDEAGVSQHEAGDPALGGGALLRGRPEHQEHVLLVAGQDLDHLALTDADLILLHSHVVLGHQHALGKDEKSVRLNERISVQCVCRNTTNVGG</sequence>
<feature type="region of interest" description="Disordered" evidence="1">
    <location>
        <begin position="1"/>
        <end position="30"/>
    </location>
</feature>
<proteinExistence type="predicted"/>
<protein>
    <submittedName>
        <fullName evidence="2">Uncharacterized protein</fullName>
    </submittedName>
</protein>
<reference evidence="2 3" key="1">
    <citation type="submission" date="2020-03" db="EMBL/GenBank/DDBJ databases">
        <title>Dissostichus mawsoni Genome sequencing and assembly.</title>
        <authorList>
            <person name="Park H."/>
        </authorList>
    </citation>
    <scope>NUCLEOTIDE SEQUENCE [LARGE SCALE GENOMIC DNA]</scope>
    <source>
        <strain evidence="2">DM0001</strain>
        <tissue evidence="2">Muscle</tissue>
    </source>
</reference>
<comment type="caution">
    <text evidence="2">The sequence shown here is derived from an EMBL/GenBank/DDBJ whole genome shotgun (WGS) entry which is preliminary data.</text>
</comment>
<evidence type="ECO:0000313" key="2">
    <source>
        <dbReference type="EMBL" id="KAF3833684.1"/>
    </source>
</evidence>
<accession>A0A7J5X9K0</accession>
<name>A0A7J5X9K0_DISMA</name>
<gene>
    <name evidence="2" type="ORF">F7725_024888</name>
</gene>
<evidence type="ECO:0000256" key="1">
    <source>
        <dbReference type="SAM" id="MobiDB-lite"/>
    </source>
</evidence>
<evidence type="ECO:0000313" key="3">
    <source>
        <dbReference type="Proteomes" id="UP000518266"/>
    </source>
</evidence>
<dbReference type="AlphaFoldDB" id="A0A7J5X9K0"/>
<dbReference type="EMBL" id="JAAKFY010000026">
    <property type="protein sequence ID" value="KAF3833684.1"/>
    <property type="molecule type" value="Genomic_DNA"/>
</dbReference>
<feature type="region of interest" description="Disordered" evidence="1">
    <location>
        <begin position="40"/>
        <end position="59"/>
    </location>
</feature>
<keyword evidence="3" id="KW-1185">Reference proteome</keyword>
<dbReference type="Proteomes" id="UP000518266">
    <property type="component" value="Unassembled WGS sequence"/>
</dbReference>
<organism evidence="2 3">
    <name type="scientific">Dissostichus mawsoni</name>
    <name type="common">Antarctic cod</name>
    <dbReference type="NCBI Taxonomy" id="36200"/>
    <lineage>
        <taxon>Eukaryota</taxon>
        <taxon>Metazoa</taxon>
        <taxon>Chordata</taxon>
        <taxon>Craniata</taxon>
        <taxon>Vertebrata</taxon>
        <taxon>Euteleostomi</taxon>
        <taxon>Actinopterygii</taxon>
        <taxon>Neopterygii</taxon>
        <taxon>Teleostei</taxon>
        <taxon>Neoteleostei</taxon>
        <taxon>Acanthomorphata</taxon>
        <taxon>Eupercaria</taxon>
        <taxon>Perciformes</taxon>
        <taxon>Notothenioidei</taxon>
        <taxon>Nototheniidae</taxon>
        <taxon>Dissostichus</taxon>
    </lineage>
</organism>